<evidence type="ECO:0000313" key="3">
    <source>
        <dbReference type="EMBL" id="CAD9661884.1"/>
    </source>
</evidence>
<sequence>MRSLALVLVATATYTVTHGFSVIDERRGLRTRELHSSVPGSSPALPPGSRVPGSSPALPPGGGIKFPGYYPKGDSRHVPEEELGFSKGLLASNDFATRCNGKVFLEKIVDYKDSSLPGADYYFLDEDNNLKAYRYPGSCGKRTFKNFWDYISISNICPDTLITDVCKDKRAFHVYMKKDSDGVRATCLIPTWTNTLPPNQAQEYCNSKKFVMYQFAGSPYRVCSAIYVPAACSRYYRLINNAANFAPTKYKWEAGDGANNAVNSVTLLGKIINEY</sequence>
<reference evidence="3" key="1">
    <citation type="submission" date="2021-01" db="EMBL/GenBank/DDBJ databases">
        <authorList>
            <person name="Corre E."/>
            <person name="Pelletier E."/>
            <person name="Niang G."/>
            <person name="Scheremetjew M."/>
            <person name="Finn R."/>
            <person name="Kale V."/>
            <person name="Holt S."/>
            <person name="Cochrane G."/>
            <person name="Meng A."/>
            <person name="Brown T."/>
            <person name="Cohen L."/>
        </authorList>
    </citation>
    <scope>NUCLEOTIDE SEQUENCE</scope>
    <source>
        <strain evidence="3">NY070348D</strain>
    </source>
</reference>
<evidence type="ECO:0000256" key="1">
    <source>
        <dbReference type="SAM" id="MobiDB-lite"/>
    </source>
</evidence>
<name>A0A7S2R6L3_9STRA</name>
<dbReference type="EMBL" id="HBHK01000227">
    <property type="protein sequence ID" value="CAD9661884.1"/>
    <property type="molecule type" value="Transcribed_RNA"/>
</dbReference>
<feature type="chain" id="PRO_5031180324" evidence="2">
    <location>
        <begin position="20"/>
        <end position="275"/>
    </location>
</feature>
<keyword evidence="2" id="KW-0732">Signal</keyword>
<proteinExistence type="predicted"/>
<dbReference type="AlphaFoldDB" id="A0A7S2R6L3"/>
<protein>
    <submittedName>
        <fullName evidence="3">Uncharacterized protein</fullName>
    </submittedName>
</protein>
<evidence type="ECO:0000256" key="2">
    <source>
        <dbReference type="SAM" id="SignalP"/>
    </source>
</evidence>
<organism evidence="3">
    <name type="scientific">Mucochytrium quahogii</name>
    <dbReference type="NCBI Taxonomy" id="96639"/>
    <lineage>
        <taxon>Eukaryota</taxon>
        <taxon>Sar</taxon>
        <taxon>Stramenopiles</taxon>
        <taxon>Bigyra</taxon>
        <taxon>Labyrinthulomycetes</taxon>
        <taxon>Thraustochytrida</taxon>
        <taxon>Thraustochytriidae</taxon>
        <taxon>Mucochytrium</taxon>
    </lineage>
</organism>
<feature type="signal peptide" evidence="2">
    <location>
        <begin position="1"/>
        <end position="19"/>
    </location>
</feature>
<accession>A0A7S2R6L3</accession>
<feature type="region of interest" description="Disordered" evidence="1">
    <location>
        <begin position="32"/>
        <end position="62"/>
    </location>
</feature>
<gene>
    <name evidence="3" type="ORF">QSP1433_LOCUS133</name>
</gene>